<protein>
    <submittedName>
        <fullName evidence="1">O-methyltransferase involved in polyketide biosynthesis</fullName>
    </submittedName>
</protein>
<dbReference type="Proteomes" id="UP000552644">
    <property type="component" value="Unassembled WGS sequence"/>
</dbReference>
<evidence type="ECO:0000313" key="1">
    <source>
        <dbReference type="EMBL" id="MBB4919949.1"/>
    </source>
</evidence>
<dbReference type="Pfam" id="PF04672">
    <property type="entry name" value="Methyltransf_19"/>
    <property type="match status" value="1"/>
</dbReference>
<dbReference type="GO" id="GO:0032259">
    <property type="term" value="P:methylation"/>
    <property type="evidence" value="ECO:0007669"/>
    <property type="project" value="UniProtKB-KW"/>
</dbReference>
<reference evidence="1 2" key="1">
    <citation type="submission" date="2020-08" db="EMBL/GenBank/DDBJ databases">
        <title>Genomic Encyclopedia of Type Strains, Phase III (KMG-III): the genomes of soil and plant-associated and newly described type strains.</title>
        <authorList>
            <person name="Whitman W."/>
        </authorList>
    </citation>
    <scope>NUCLEOTIDE SEQUENCE [LARGE SCALE GENOMIC DNA]</scope>
    <source>
        <strain evidence="1 2">CECT 8840</strain>
    </source>
</reference>
<proteinExistence type="predicted"/>
<organism evidence="1 2">
    <name type="scientific">Streptosporangium saharense</name>
    <dbReference type="NCBI Taxonomy" id="1706840"/>
    <lineage>
        <taxon>Bacteria</taxon>
        <taxon>Bacillati</taxon>
        <taxon>Actinomycetota</taxon>
        <taxon>Actinomycetes</taxon>
        <taxon>Streptosporangiales</taxon>
        <taxon>Streptosporangiaceae</taxon>
        <taxon>Streptosporangium</taxon>
    </lineage>
</organism>
<keyword evidence="1" id="KW-0489">Methyltransferase</keyword>
<gene>
    <name evidence="1" type="ORF">FHS44_007093</name>
</gene>
<dbReference type="EMBL" id="JACHJP010000011">
    <property type="protein sequence ID" value="MBB4919949.1"/>
    <property type="molecule type" value="Genomic_DNA"/>
</dbReference>
<comment type="caution">
    <text evidence="1">The sequence shown here is derived from an EMBL/GenBank/DDBJ whole genome shotgun (WGS) entry which is preliminary data.</text>
</comment>
<dbReference type="GO" id="GO:0008168">
    <property type="term" value="F:methyltransferase activity"/>
    <property type="evidence" value="ECO:0007669"/>
    <property type="project" value="UniProtKB-KW"/>
</dbReference>
<dbReference type="RefSeq" id="WP_184723085.1">
    <property type="nucleotide sequence ID" value="NZ_JACHJP010000011.1"/>
</dbReference>
<sequence>MSDSARRFPATLDTSVPNVARMNDYFLGGKDNFAADRRAAEQVLAVAPEIRTMARERQAFFARAVAHLVELGIDQFLVLGAGLPTRRNAHEVAQSRLPGARVVYVADDPVVLSHARALLATNPRTAVVRGDALRPDEVLADPGLRRLIDPAAPVAALIPHALQFTPDEDDPFKSVALLRDSLAPGSHVAIAHVVFDTRPEVAASIVAVYQRALGRSEDTRRTRGQVLRFFDGLDLVDPGLVHLRHWRPDNPLSTRGPDRTWAVGGVGRKPAA</sequence>
<dbReference type="AlphaFoldDB" id="A0A7W7VRV5"/>
<evidence type="ECO:0000313" key="2">
    <source>
        <dbReference type="Proteomes" id="UP000552644"/>
    </source>
</evidence>
<keyword evidence="1" id="KW-0808">Transferase</keyword>
<dbReference type="InterPro" id="IPR029063">
    <property type="entry name" value="SAM-dependent_MTases_sf"/>
</dbReference>
<dbReference type="InterPro" id="IPR006764">
    <property type="entry name" value="SAM_dep_MeTrfase_SAV2177_type"/>
</dbReference>
<dbReference type="SUPFAM" id="SSF53335">
    <property type="entry name" value="S-adenosyl-L-methionine-dependent methyltransferases"/>
    <property type="match status" value="1"/>
</dbReference>
<accession>A0A7W7VRV5</accession>
<name>A0A7W7VRV5_9ACTN</name>
<dbReference type="PIRSF" id="PIRSF017393">
    <property type="entry name" value="MTase_SAV2177"/>
    <property type="match status" value="1"/>
</dbReference>
<dbReference type="Gene3D" id="3.40.50.150">
    <property type="entry name" value="Vaccinia Virus protein VP39"/>
    <property type="match status" value="1"/>
</dbReference>
<keyword evidence="2" id="KW-1185">Reference proteome</keyword>